<organism evidence="8 9">
    <name type="scientific">Necator americanus</name>
    <name type="common">Human hookworm</name>
    <dbReference type="NCBI Taxonomy" id="51031"/>
    <lineage>
        <taxon>Eukaryota</taxon>
        <taxon>Metazoa</taxon>
        <taxon>Ecdysozoa</taxon>
        <taxon>Nematoda</taxon>
        <taxon>Chromadorea</taxon>
        <taxon>Rhabditida</taxon>
        <taxon>Rhabditina</taxon>
        <taxon>Rhabditomorpha</taxon>
        <taxon>Strongyloidea</taxon>
        <taxon>Ancylostomatidae</taxon>
        <taxon>Bunostominae</taxon>
        <taxon>Necator</taxon>
    </lineage>
</organism>
<name>A0ABR1BW98_NECAM</name>
<sequence>MVPSRSENEQGIRALHLLRDETTANYELASAKYAKLLLNLMISCDVGHPTSRQTSTKEHYSPQNILSKFASNTAKQCISQKSLRPYVDACAQPACGMQLALEFERIELNEVGIIEVPVVLSPPLQTALFALSYRLGEAGIAHLLSQSVRKRLASEVAGLLASTFTDAVEGADAVQRTWIQLLFDCKVLSTIFPDERLKKLVPAIEGHVDPFDLSLLSSHLSTNVRLAVSRSQLLYSWAILELAPNKGGQGSPHYSQVVDVVPKIEYPQRIPLIPRLDRTHMESVSKRVEAVKAPRNKLLATTNTGGMKSTPSLSSFVDKISSSWFGGN</sequence>
<evidence type="ECO:0000256" key="3">
    <source>
        <dbReference type="ARBA" id="ARBA00020978"/>
    </source>
</evidence>
<evidence type="ECO:0000313" key="8">
    <source>
        <dbReference type="EMBL" id="KAK6729348.1"/>
    </source>
</evidence>
<evidence type="ECO:0000313" key="9">
    <source>
        <dbReference type="Proteomes" id="UP001303046"/>
    </source>
</evidence>
<dbReference type="InterPro" id="IPR033370">
    <property type="entry name" value="COG1"/>
</dbReference>
<evidence type="ECO:0000256" key="2">
    <source>
        <dbReference type="ARBA" id="ARBA00006653"/>
    </source>
</evidence>
<proteinExistence type="inferred from homology"/>
<dbReference type="PANTHER" id="PTHR31658">
    <property type="entry name" value="CONSERVED OLIGOMERIC GOLGI COMPLEX SUBUNIT 1"/>
    <property type="match status" value="1"/>
</dbReference>
<gene>
    <name evidence="8" type="primary">Necator_chrI.g2542</name>
    <name evidence="8" type="ORF">RB195_006414</name>
</gene>
<evidence type="ECO:0000256" key="1">
    <source>
        <dbReference type="ARBA" id="ARBA00004395"/>
    </source>
</evidence>
<evidence type="ECO:0000256" key="5">
    <source>
        <dbReference type="ARBA" id="ARBA00022927"/>
    </source>
</evidence>
<comment type="similarity">
    <text evidence="2">Belongs to the COG1 family.</text>
</comment>
<dbReference type="EMBL" id="JAVFWL010000001">
    <property type="protein sequence ID" value="KAK6729348.1"/>
    <property type="molecule type" value="Genomic_DNA"/>
</dbReference>
<evidence type="ECO:0000256" key="4">
    <source>
        <dbReference type="ARBA" id="ARBA00022448"/>
    </source>
</evidence>
<accession>A0ABR1BW98</accession>
<protein>
    <recommendedName>
        <fullName evidence="3">Conserved oligomeric Golgi complex subunit 1</fullName>
    </recommendedName>
</protein>
<keyword evidence="4" id="KW-0813">Transport</keyword>
<keyword evidence="5" id="KW-0653">Protein transport</keyword>
<comment type="subcellular location">
    <subcellularLocation>
        <location evidence="1">Golgi apparatus membrane</location>
        <topology evidence="1">Peripheral membrane protein</topology>
    </subcellularLocation>
</comment>
<reference evidence="8 9" key="1">
    <citation type="submission" date="2023-08" db="EMBL/GenBank/DDBJ databases">
        <title>A Necator americanus chromosomal reference genome.</title>
        <authorList>
            <person name="Ilik V."/>
            <person name="Petrzelkova K.J."/>
            <person name="Pardy F."/>
            <person name="Fuh T."/>
            <person name="Niatou-Singa F.S."/>
            <person name="Gouil Q."/>
            <person name="Baker L."/>
            <person name="Ritchie M.E."/>
            <person name="Jex A.R."/>
            <person name="Gazzola D."/>
            <person name="Li H."/>
            <person name="Toshio Fujiwara R."/>
            <person name="Zhan B."/>
            <person name="Aroian R.V."/>
            <person name="Pafco B."/>
            <person name="Schwarz E.M."/>
        </authorList>
    </citation>
    <scope>NUCLEOTIDE SEQUENCE [LARGE SCALE GENOMIC DNA]</scope>
    <source>
        <strain evidence="8 9">Aroian</strain>
        <tissue evidence="8">Whole animal</tissue>
    </source>
</reference>
<evidence type="ECO:0000256" key="6">
    <source>
        <dbReference type="ARBA" id="ARBA00023034"/>
    </source>
</evidence>
<keyword evidence="6" id="KW-0333">Golgi apparatus</keyword>
<dbReference type="Proteomes" id="UP001303046">
    <property type="component" value="Unassembled WGS sequence"/>
</dbReference>
<dbReference type="PANTHER" id="PTHR31658:SF0">
    <property type="entry name" value="CONSERVED OLIGOMERIC GOLGI COMPLEX SUBUNIT 1"/>
    <property type="match status" value="1"/>
</dbReference>
<keyword evidence="9" id="KW-1185">Reference proteome</keyword>
<evidence type="ECO:0000256" key="7">
    <source>
        <dbReference type="ARBA" id="ARBA00023136"/>
    </source>
</evidence>
<keyword evidence="7" id="KW-0472">Membrane</keyword>
<comment type="caution">
    <text evidence="8">The sequence shown here is derived from an EMBL/GenBank/DDBJ whole genome shotgun (WGS) entry which is preliminary data.</text>
</comment>